<comment type="caution">
    <text evidence="3">The sequence shown here is derived from an EMBL/GenBank/DDBJ whole genome shotgun (WGS) entry which is preliminary data.</text>
</comment>
<dbReference type="InterPro" id="IPR036291">
    <property type="entry name" value="NAD(P)-bd_dom_sf"/>
</dbReference>
<sequence length="258" mass="28010">MDLQLTGKKALVTGSGKGIGRGIALALAKEGVHVAVNYQYNEDTAKETMAMLNQCGAKAVLLKGDVSSAEGCRQLVESAARQLGGLDILVNNAALQLNRRFEDCTEENYRLIIQTNLFGYWNCIKYAVPHLEKSAGGRIICISSVHAKRPTGVDPLYAMSKGAIKMLVREAAIRLASKGITCNEILPAVVDIEFKTQVKGSQEWNLKAIHRDREYRGYPVGRFGRPEDIANAVCYFAGVQAEHITGASLRIDGGAMLV</sequence>
<dbReference type="InterPro" id="IPR002347">
    <property type="entry name" value="SDR_fam"/>
</dbReference>
<dbReference type="PRINTS" id="PR00081">
    <property type="entry name" value="GDHRDH"/>
</dbReference>
<dbReference type="PROSITE" id="PS00061">
    <property type="entry name" value="ADH_SHORT"/>
    <property type="match status" value="1"/>
</dbReference>
<dbReference type="Pfam" id="PF13561">
    <property type="entry name" value="adh_short_C2"/>
    <property type="match status" value="1"/>
</dbReference>
<dbReference type="FunFam" id="3.40.50.720:FF:000084">
    <property type="entry name" value="Short-chain dehydrogenase reductase"/>
    <property type="match status" value="1"/>
</dbReference>
<organism evidence="3 4">
    <name type="scientific">Ruthenibacterium lactatiformans</name>
    <dbReference type="NCBI Taxonomy" id="1550024"/>
    <lineage>
        <taxon>Bacteria</taxon>
        <taxon>Bacillati</taxon>
        <taxon>Bacillota</taxon>
        <taxon>Clostridia</taxon>
        <taxon>Eubacteriales</taxon>
        <taxon>Oscillospiraceae</taxon>
        <taxon>Ruthenibacterium</taxon>
    </lineage>
</organism>
<protein>
    <submittedName>
        <fullName evidence="3">SDR family oxidoreductase</fullName>
    </submittedName>
</protein>
<dbReference type="PANTHER" id="PTHR43639:SF1">
    <property type="entry name" value="SHORT-CHAIN DEHYDROGENASE_REDUCTASE FAMILY PROTEIN"/>
    <property type="match status" value="1"/>
</dbReference>
<dbReference type="GO" id="GO:0008206">
    <property type="term" value="P:bile acid metabolic process"/>
    <property type="evidence" value="ECO:0007669"/>
    <property type="project" value="UniProtKB-ARBA"/>
</dbReference>
<dbReference type="GO" id="GO:0016491">
    <property type="term" value="F:oxidoreductase activity"/>
    <property type="evidence" value="ECO:0007669"/>
    <property type="project" value="UniProtKB-KW"/>
</dbReference>
<dbReference type="EMBL" id="WMZU01000059">
    <property type="protein sequence ID" value="MTS29233.1"/>
    <property type="molecule type" value="Genomic_DNA"/>
</dbReference>
<dbReference type="InterPro" id="IPR020904">
    <property type="entry name" value="Sc_DH/Rdtase_CS"/>
</dbReference>
<dbReference type="Proteomes" id="UP000472755">
    <property type="component" value="Unassembled WGS sequence"/>
</dbReference>
<reference evidence="3 4" key="1">
    <citation type="journal article" date="2019" name="Nat. Med.">
        <title>A library of human gut bacterial isolates paired with longitudinal multiomics data enables mechanistic microbiome research.</title>
        <authorList>
            <person name="Poyet M."/>
            <person name="Groussin M."/>
            <person name="Gibbons S.M."/>
            <person name="Avila-Pacheco J."/>
            <person name="Jiang X."/>
            <person name="Kearney S.M."/>
            <person name="Perrotta A.R."/>
            <person name="Berdy B."/>
            <person name="Zhao S."/>
            <person name="Lieberman T.D."/>
            <person name="Swanson P.K."/>
            <person name="Smith M."/>
            <person name="Roesemann S."/>
            <person name="Alexander J.E."/>
            <person name="Rich S.A."/>
            <person name="Livny J."/>
            <person name="Vlamakis H."/>
            <person name="Clish C."/>
            <person name="Bullock K."/>
            <person name="Deik A."/>
            <person name="Scott J."/>
            <person name="Pierce K.A."/>
            <person name="Xavier R.J."/>
            <person name="Alm E.J."/>
        </authorList>
    </citation>
    <scope>NUCLEOTIDE SEQUENCE [LARGE SCALE GENOMIC DNA]</scope>
    <source>
        <strain evidence="3 4">BIOML-A4</strain>
    </source>
</reference>
<dbReference type="RefSeq" id="WP_155202541.1">
    <property type="nucleotide sequence ID" value="NZ_CAUFPO010000049.1"/>
</dbReference>
<dbReference type="PANTHER" id="PTHR43639">
    <property type="entry name" value="OXIDOREDUCTASE, SHORT-CHAIN DEHYDROGENASE/REDUCTASE FAMILY (AFU_ORTHOLOGUE AFUA_5G02870)"/>
    <property type="match status" value="1"/>
</dbReference>
<evidence type="ECO:0000313" key="4">
    <source>
        <dbReference type="Proteomes" id="UP000472755"/>
    </source>
</evidence>
<name>A0A6L6LWL2_9FIRM</name>
<dbReference type="SUPFAM" id="SSF51735">
    <property type="entry name" value="NAD(P)-binding Rossmann-fold domains"/>
    <property type="match status" value="1"/>
</dbReference>
<keyword evidence="2" id="KW-0560">Oxidoreductase</keyword>
<gene>
    <name evidence="3" type="ORF">GMD59_18405</name>
</gene>
<evidence type="ECO:0000256" key="2">
    <source>
        <dbReference type="ARBA" id="ARBA00023002"/>
    </source>
</evidence>
<dbReference type="AlphaFoldDB" id="A0A6L6LWL2"/>
<dbReference type="Gene3D" id="3.40.50.720">
    <property type="entry name" value="NAD(P)-binding Rossmann-like Domain"/>
    <property type="match status" value="1"/>
</dbReference>
<dbReference type="PRINTS" id="PR00080">
    <property type="entry name" value="SDRFAMILY"/>
</dbReference>
<comment type="similarity">
    <text evidence="1">Belongs to the short-chain dehydrogenases/reductases (SDR) family.</text>
</comment>
<accession>A0A6L6LWL2</accession>
<evidence type="ECO:0000313" key="3">
    <source>
        <dbReference type="EMBL" id="MTS29233.1"/>
    </source>
</evidence>
<proteinExistence type="inferred from homology"/>
<evidence type="ECO:0000256" key="1">
    <source>
        <dbReference type="ARBA" id="ARBA00006484"/>
    </source>
</evidence>
<dbReference type="CDD" id="cd05233">
    <property type="entry name" value="SDR_c"/>
    <property type="match status" value="1"/>
</dbReference>